<comment type="similarity">
    <text evidence="6">Belongs to the RnpA family.</text>
</comment>
<reference evidence="7 9" key="1">
    <citation type="submission" date="2018-06" db="EMBL/GenBank/DDBJ databases">
        <authorList>
            <consortium name="Pathogen Informatics"/>
            <person name="Doyle S."/>
        </authorList>
    </citation>
    <scope>NUCLEOTIDE SEQUENCE [LARGE SCALE GENOMIC DNA]</scope>
    <source>
        <strain evidence="7 9">NCTC11343</strain>
    </source>
</reference>
<dbReference type="SUPFAM" id="SSF54211">
    <property type="entry name" value="Ribosomal protein S5 domain 2-like"/>
    <property type="match status" value="1"/>
</dbReference>
<keyword evidence="2 6" id="KW-0540">Nuclease</keyword>
<dbReference type="Proteomes" id="UP000251241">
    <property type="component" value="Unassembled WGS sequence"/>
</dbReference>
<dbReference type="EMBL" id="UAUU01000002">
    <property type="protein sequence ID" value="SPZ83841.1"/>
    <property type="molecule type" value="Genomic_DNA"/>
</dbReference>
<evidence type="ECO:0000313" key="9">
    <source>
        <dbReference type="Proteomes" id="UP000251241"/>
    </source>
</evidence>
<accession>A0A654CEY5</accession>
<accession>A0A2X2IUM1</accession>
<keyword evidence="5 6" id="KW-0694">RNA-binding</keyword>
<keyword evidence="4 6" id="KW-0378">Hydrolase</keyword>
<dbReference type="InterPro" id="IPR014721">
    <property type="entry name" value="Ribsml_uS5_D2-typ_fold_subgr"/>
</dbReference>
<name>A0A2X2IUM1_SPHMU</name>
<evidence type="ECO:0000256" key="2">
    <source>
        <dbReference type="ARBA" id="ARBA00022722"/>
    </source>
</evidence>
<proteinExistence type="inferred from homology"/>
<evidence type="ECO:0000313" key="8">
    <source>
        <dbReference type="EMBL" id="VXC91500.1"/>
    </source>
</evidence>
<evidence type="ECO:0000256" key="4">
    <source>
        <dbReference type="ARBA" id="ARBA00022801"/>
    </source>
</evidence>
<dbReference type="EMBL" id="CABWMV010000024">
    <property type="protein sequence ID" value="VXC91500.1"/>
    <property type="molecule type" value="Genomic_DNA"/>
</dbReference>
<dbReference type="EC" id="3.1.26.5" evidence="6"/>
<comment type="catalytic activity">
    <reaction evidence="6">
        <text>Endonucleolytic cleavage of RNA, removing 5'-extranucleotides from tRNA precursor.</text>
        <dbReference type="EC" id="3.1.26.5"/>
    </reaction>
</comment>
<keyword evidence="1 6" id="KW-0819">tRNA processing</keyword>
<evidence type="ECO:0000313" key="10">
    <source>
        <dbReference type="Proteomes" id="UP000432350"/>
    </source>
</evidence>
<dbReference type="Proteomes" id="UP000432350">
    <property type="component" value="Unassembled WGS sequence"/>
</dbReference>
<dbReference type="AlphaFoldDB" id="A0A2X2IUM1"/>
<evidence type="ECO:0000313" key="7">
    <source>
        <dbReference type="EMBL" id="SPZ83841.1"/>
    </source>
</evidence>
<comment type="subunit">
    <text evidence="6">Consists of a catalytic RNA component (M1 or rnpB) and a protein subunit.</text>
</comment>
<protein>
    <recommendedName>
        <fullName evidence="6">Ribonuclease P protein component</fullName>
        <shortName evidence="6">RNase P protein</shortName>
        <shortName evidence="6">RNaseP protein</shortName>
        <ecNumber evidence="6">3.1.26.5</ecNumber>
    </recommendedName>
    <alternativeName>
        <fullName evidence="6">Protein C5</fullName>
    </alternativeName>
</protein>
<evidence type="ECO:0000256" key="1">
    <source>
        <dbReference type="ARBA" id="ARBA00022694"/>
    </source>
</evidence>
<dbReference type="GeneID" id="97179165"/>
<evidence type="ECO:0000256" key="3">
    <source>
        <dbReference type="ARBA" id="ARBA00022759"/>
    </source>
</evidence>
<evidence type="ECO:0000256" key="6">
    <source>
        <dbReference type="HAMAP-Rule" id="MF_00227"/>
    </source>
</evidence>
<dbReference type="InterPro" id="IPR000100">
    <property type="entry name" value="RNase_P"/>
</dbReference>
<dbReference type="Pfam" id="PF00825">
    <property type="entry name" value="Ribonuclease_P"/>
    <property type="match status" value="1"/>
</dbReference>
<dbReference type="RefSeq" id="WP_070564971.1">
    <property type="nucleotide sequence ID" value="NZ_CP068086.1"/>
</dbReference>
<dbReference type="InterPro" id="IPR020568">
    <property type="entry name" value="Ribosomal_Su5_D2-typ_SF"/>
</dbReference>
<reference evidence="8 10" key="2">
    <citation type="submission" date="2019-10" db="EMBL/GenBank/DDBJ databases">
        <authorList>
            <person name="Karimi E."/>
        </authorList>
    </citation>
    <scope>NUCLEOTIDE SEQUENCE [LARGE SCALE GENOMIC DNA]</scope>
    <source>
        <strain evidence="8 10">Sphingobacterium sp. 8BC</strain>
    </source>
</reference>
<keyword evidence="3 6" id="KW-0255">Endonuclease</keyword>
<sequence>MKNTFTKEERLCAKRRIDTLFKSGSSFVLYPFRIVFIFEKNNEADDIPSSQSIISVSKRRFKRAVDRNSIKRMMRESYRLQKSNDLIPFLLKHNVTLYLAIQYVGKQILAYDVFSTAMNKMLKKLQDECAEVYLEKGD</sequence>
<dbReference type="GO" id="GO:0004526">
    <property type="term" value="F:ribonuclease P activity"/>
    <property type="evidence" value="ECO:0007669"/>
    <property type="project" value="UniProtKB-UniRule"/>
</dbReference>
<dbReference type="GO" id="GO:0000049">
    <property type="term" value="F:tRNA binding"/>
    <property type="evidence" value="ECO:0007669"/>
    <property type="project" value="UniProtKB-UniRule"/>
</dbReference>
<dbReference type="GO" id="GO:0001682">
    <property type="term" value="P:tRNA 5'-leader removal"/>
    <property type="evidence" value="ECO:0007669"/>
    <property type="project" value="UniProtKB-UniRule"/>
</dbReference>
<organism evidence="7 9">
    <name type="scientific">Sphingobacterium multivorum</name>
    <dbReference type="NCBI Taxonomy" id="28454"/>
    <lineage>
        <taxon>Bacteria</taxon>
        <taxon>Pseudomonadati</taxon>
        <taxon>Bacteroidota</taxon>
        <taxon>Sphingobacteriia</taxon>
        <taxon>Sphingobacteriales</taxon>
        <taxon>Sphingobacteriaceae</taxon>
        <taxon>Sphingobacterium</taxon>
    </lineage>
</organism>
<dbReference type="Gene3D" id="3.30.230.10">
    <property type="match status" value="1"/>
</dbReference>
<dbReference type="HAMAP" id="MF_00227">
    <property type="entry name" value="RNase_P"/>
    <property type="match status" value="1"/>
</dbReference>
<comment type="function">
    <text evidence="6">RNaseP catalyzes the removal of the 5'-leader sequence from pre-tRNA to produce the mature 5'-terminus. It can also cleave other RNA substrates such as 4.5S RNA. The protein component plays an auxiliary but essential role in vivo by binding to the 5'-leader sequence and broadening the substrate specificity of the ribozyme.</text>
</comment>
<evidence type="ECO:0000256" key="5">
    <source>
        <dbReference type="ARBA" id="ARBA00022884"/>
    </source>
</evidence>
<gene>
    <name evidence="6 8" type="primary">rnpA</name>
    <name evidence="7" type="ORF">NCTC11343_00360</name>
    <name evidence="8" type="ORF">SPHINGO8BC_50853</name>
</gene>